<dbReference type="PANTHER" id="PTHR33480">
    <property type="entry name" value="SET DOMAIN-CONTAINING PROTEIN-RELATED"/>
    <property type="match status" value="1"/>
</dbReference>
<dbReference type="PANTHER" id="PTHR33480:SF1">
    <property type="entry name" value="TYR RECOMBINASE DOMAIN-CONTAINING PROTEIN"/>
    <property type="match status" value="1"/>
</dbReference>
<dbReference type="EnsemblMetazoa" id="G25892.4">
    <property type="protein sequence ID" value="G25892.4:cds"/>
    <property type="gene ID" value="G25892"/>
</dbReference>
<name>A0A8W8L4P8_MAGGI</name>
<proteinExistence type="predicted"/>
<evidence type="ECO:0000313" key="2">
    <source>
        <dbReference type="Proteomes" id="UP000005408"/>
    </source>
</evidence>
<dbReference type="SUPFAM" id="SSF56349">
    <property type="entry name" value="DNA breaking-rejoining enzymes"/>
    <property type="match status" value="1"/>
</dbReference>
<reference evidence="1" key="1">
    <citation type="submission" date="2022-08" db="UniProtKB">
        <authorList>
            <consortium name="EnsemblMetazoa"/>
        </authorList>
    </citation>
    <scope>IDENTIFICATION</scope>
    <source>
        <strain evidence="1">05x7-T-G4-1.051#20</strain>
    </source>
</reference>
<dbReference type="GO" id="GO:0003677">
    <property type="term" value="F:DNA binding"/>
    <property type="evidence" value="ECO:0007669"/>
    <property type="project" value="InterPro"/>
</dbReference>
<keyword evidence="2" id="KW-1185">Reference proteome</keyword>
<dbReference type="Proteomes" id="UP000005408">
    <property type="component" value="Unassembled WGS sequence"/>
</dbReference>
<accession>A0A8W8L4P8</accession>
<evidence type="ECO:0000313" key="1">
    <source>
        <dbReference type="EnsemblMetazoa" id="G25892.4:cds"/>
    </source>
</evidence>
<organism evidence="1 2">
    <name type="scientific">Magallana gigas</name>
    <name type="common">Pacific oyster</name>
    <name type="synonym">Crassostrea gigas</name>
    <dbReference type="NCBI Taxonomy" id="29159"/>
    <lineage>
        <taxon>Eukaryota</taxon>
        <taxon>Metazoa</taxon>
        <taxon>Spiralia</taxon>
        <taxon>Lophotrochozoa</taxon>
        <taxon>Mollusca</taxon>
        <taxon>Bivalvia</taxon>
        <taxon>Autobranchia</taxon>
        <taxon>Pteriomorphia</taxon>
        <taxon>Ostreida</taxon>
        <taxon>Ostreoidea</taxon>
        <taxon>Ostreidae</taxon>
        <taxon>Magallana</taxon>
    </lineage>
</organism>
<protein>
    <submittedName>
        <fullName evidence="1">Uncharacterized protein</fullName>
    </submittedName>
</protein>
<sequence length="344" mass="39354">MTVQSSVASMDATVPCTRTAEETSGMVCSATVSMSVDEANMALRSHLTDFEKMLLKTQDLVEIRGKTGRGVPVLIPKETNKVLEYLSDPVARQRASIRPENNYMFANTGRTVVRAGESLDQVKFRSEVELRFYANNLRKHTATIAQALNLNDTEMKYICNHLGHTQKVHDLVYRQTSGVIERLDIAKLMLIQEFNVAGKYQNKKLSEIQFDELGTLERKIQDQDQEQQDTENAADQGKNVDDDIDIEDDFTVCRKKAKKSERVRRSPAEEEEIKKYFSRYFEGHFQKKCPSREHCLDALKKSKENGGTIFKRKWETLKIKVSNIEISTQDGGYSNWIYIISFSL</sequence>
<dbReference type="InterPro" id="IPR011010">
    <property type="entry name" value="DNA_brk_join_enz"/>
</dbReference>
<dbReference type="AlphaFoldDB" id="A0A8W8L4P8"/>